<keyword evidence="2" id="KW-0479">Metal-binding</keyword>
<evidence type="ECO:0000256" key="7">
    <source>
        <dbReference type="SAM" id="MobiDB-lite"/>
    </source>
</evidence>
<evidence type="ECO:0000256" key="6">
    <source>
        <dbReference type="PROSITE-ProRule" id="PRU00146"/>
    </source>
</evidence>
<organism evidence="9 10">
    <name type="scientific">Tieghemostelium lacteum</name>
    <name type="common">Slime mold</name>
    <name type="synonym">Dictyostelium lacteum</name>
    <dbReference type="NCBI Taxonomy" id="361077"/>
    <lineage>
        <taxon>Eukaryota</taxon>
        <taxon>Amoebozoa</taxon>
        <taxon>Evosea</taxon>
        <taxon>Eumycetozoa</taxon>
        <taxon>Dictyostelia</taxon>
        <taxon>Dictyosteliales</taxon>
        <taxon>Raperosteliaceae</taxon>
        <taxon>Tieghemostelium</taxon>
    </lineage>
</organism>
<keyword evidence="10" id="KW-1185">Reference proteome</keyword>
<feature type="compositionally biased region" description="Polar residues" evidence="7">
    <location>
        <begin position="612"/>
        <end position="626"/>
    </location>
</feature>
<feature type="compositionally biased region" description="Basic residues" evidence="7">
    <location>
        <begin position="312"/>
        <end position="322"/>
    </location>
</feature>
<feature type="compositionally biased region" description="Basic residues" evidence="7">
    <location>
        <begin position="454"/>
        <end position="470"/>
    </location>
</feature>
<dbReference type="PROSITE" id="PS01359">
    <property type="entry name" value="ZF_PHD_1"/>
    <property type="match status" value="1"/>
</dbReference>
<dbReference type="Pfam" id="PF00628">
    <property type="entry name" value="PHD"/>
    <property type="match status" value="1"/>
</dbReference>
<dbReference type="SUPFAM" id="SSF57903">
    <property type="entry name" value="FYVE/PHD zinc finger"/>
    <property type="match status" value="1"/>
</dbReference>
<feature type="region of interest" description="Disordered" evidence="7">
    <location>
        <begin position="890"/>
        <end position="910"/>
    </location>
</feature>
<feature type="compositionally biased region" description="Acidic residues" evidence="7">
    <location>
        <begin position="271"/>
        <end position="283"/>
    </location>
</feature>
<evidence type="ECO:0000256" key="5">
    <source>
        <dbReference type="ARBA" id="ARBA00023242"/>
    </source>
</evidence>
<dbReference type="GO" id="GO:0048188">
    <property type="term" value="C:Set1C/COMPASS complex"/>
    <property type="evidence" value="ECO:0007669"/>
    <property type="project" value="InterPro"/>
</dbReference>
<dbReference type="Gene3D" id="2.60.120.650">
    <property type="entry name" value="Cupin"/>
    <property type="match status" value="1"/>
</dbReference>
<feature type="compositionally biased region" description="Basic and acidic residues" evidence="7">
    <location>
        <begin position="335"/>
        <end position="344"/>
    </location>
</feature>
<dbReference type="CDD" id="cd15560">
    <property type="entry name" value="PHD2_3_BPTF"/>
    <property type="match status" value="1"/>
</dbReference>
<dbReference type="InParanoid" id="A0A151Z3L2"/>
<evidence type="ECO:0000313" key="10">
    <source>
        <dbReference type="Proteomes" id="UP000076078"/>
    </source>
</evidence>
<comment type="subcellular location">
    <subcellularLocation>
        <location evidence="1">Nucleus</location>
    </subcellularLocation>
</comment>
<feature type="compositionally biased region" description="Basic and acidic residues" evidence="7">
    <location>
        <begin position="404"/>
        <end position="432"/>
    </location>
</feature>
<feature type="region of interest" description="Disordered" evidence="7">
    <location>
        <begin position="237"/>
        <end position="369"/>
    </location>
</feature>
<feature type="region of interest" description="Disordered" evidence="7">
    <location>
        <begin position="592"/>
        <end position="649"/>
    </location>
</feature>
<dbReference type="FunCoup" id="A0A151Z3L2">
    <property type="interactions" value="126"/>
</dbReference>
<feature type="domain" description="PHD-type" evidence="8">
    <location>
        <begin position="504"/>
        <end position="555"/>
    </location>
</feature>
<evidence type="ECO:0000256" key="3">
    <source>
        <dbReference type="ARBA" id="ARBA00022771"/>
    </source>
</evidence>
<dbReference type="InterPro" id="IPR001965">
    <property type="entry name" value="Znf_PHD"/>
</dbReference>
<protein>
    <submittedName>
        <fullName evidence="9">PHD zinc finger-containing protein</fullName>
    </submittedName>
</protein>
<dbReference type="PROSITE" id="PS50016">
    <property type="entry name" value="ZF_PHD_2"/>
    <property type="match status" value="1"/>
</dbReference>
<feature type="compositionally biased region" description="Low complexity" evidence="7">
    <location>
        <begin position="891"/>
        <end position="902"/>
    </location>
</feature>
<name>A0A151Z3L2_TIELA</name>
<dbReference type="InterPro" id="IPR019786">
    <property type="entry name" value="Zinc_finger_PHD-type_CS"/>
</dbReference>
<keyword evidence="4" id="KW-0862">Zinc</keyword>
<keyword evidence="3 6" id="KW-0863">Zinc-finger</keyword>
<gene>
    <name evidence="9" type="ORF">DLAC_11279</name>
</gene>
<dbReference type="InterPro" id="IPR019787">
    <property type="entry name" value="Znf_PHD-finger"/>
</dbReference>
<feature type="compositionally biased region" description="Low complexity" evidence="7">
    <location>
        <begin position="64"/>
        <end position="81"/>
    </location>
</feature>
<evidence type="ECO:0000256" key="4">
    <source>
        <dbReference type="ARBA" id="ARBA00022833"/>
    </source>
</evidence>
<feature type="compositionally biased region" description="Low complexity" evidence="7">
    <location>
        <begin position="627"/>
        <end position="639"/>
    </location>
</feature>
<comment type="caution">
    <text evidence="9">The sequence shown here is derived from an EMBL/GenBank/DDBJ whole genome shotgun (WGS) entry which is preliminary data.</text>
</comment>
<feature type="compositionally biased region" description="Low complexity" evidence="7">
    <location>
        <begin position="482"/>
        <end position="493"/>
    </location>
</feature>
<dbReference type="EMBL" id="LODT01000051">
    <property type="protein sequence ID" value="KYQ88552.1"/>
    <property type="molecule type" value="Genomic_DNA"/>
</dbReference>
<feature type="region of interest" description="Disordered" evidence="7">
    <location>
        <begin position="385"/>
        <end position="497"/>
    </location>
</feature>
<dbReference type="STRING" id="361077.A0A151Z3L2"/>
<dbReference type="InterPro" id="IPR011011">
    <property type="entry name" value="Znf_FYVE_PHD"/>
</dbReference>
<dbReference type="OMA" id="ECANNSA"/>
<dbReference type="OrthoDB" id="21582at2759"/>
<feature type="compositionally biased region" description="Basic residues" evidence="7">
    <location>
        <begin position="390"/>
        <end position="403"/>
    </location>
</feature>
<dbReference type="AlphaFoldDB" id="A0A151Z3L2"/>
<feature type="compositionally biased region" description="Basic residues" evidence="7">
    <location>
        <begin position="290"/>
        <end position="304"/>
    </location>
</feature>
<feature type="compositionally biased region" description="Low complexity" evidence="7">
    <location>
        <begin position="594"/>
        <end position="611"/>
    </location>
</feature>
<proteinExistence type="predicted"/>
<feature type="compositionally biased region" description="Low complexity" evidence="7">
    <location>
        <begin position="242"/>
        <end position="259"/>
    </location>
</feature>
<reference evidence="9 10" key="1">
    <citation type="submission" date="2015-12" db="EMBL/GenBank/DDBJ databases">
        <title>Dictyostelia acquired genes for synthesis and detection of signals that induce cell-type specialization by lateral gene transfer from prokaryotes.</title>
        <authorList>
            <person name="Gloeckner G."/>
            <person name="Schaap P."/>
        </authorList>
    </citation>
    <scope>NUCLEOTIDE SEQUENCE [LARGE SCALE GENOMIC DNA]</scope>
    <source>
        <strain evidence="9 10">TK</strain>
    </source>
</reference>
<dbReference type="SMART" id="SM00249">
    <property type="entry name" value="PHD"/>
    <property type="match status" value="1"/>
</dbReference>
<feature type="region of interest" description="Disordered" evidence="7">
    <location>
        <begin position="61"/>
        <end position="86"/>
    </location>
</feature>
<evidence type="ECO:0000256" key="2">
    <source>
        <dbReference type="ARBA" id="ARBA00022723"/>
    </source>
</evidence>
<evidence type="ECO:0000259" key="8">
    <source>
        <dbReference type="PROSITE" id="PS50016"/>
    </source>
</evidence>
<evidence type="ECO:0000256" key="1">
    <source>
        <dbReference type="ARBA" id="ARBA00004123"/>
    </source>
</evidence>
<keyword evidence="5" id="KW-0539">Nucleus</keyword>
<evidence type="ECO:0000313" key="9">
    <source>
        <dbReference type="EMBL" id="KYQ88552.1"/>
    </source>
</evidence>
<dbReference type="PANTHER" id="PTHR46174">
    <property type="entry name" value="CXXC-TYPE ZINC FINGER PROTEIN 1"/>
    <property type="match status" value="1"/>
</dbReference>
<dbReference type="Proteomes" id="UP000076078">
    <property type="component" value="Unassembled WGS sequence"/>
</dbReference>
<dbReference type="GO" id="GO:0008270">
    <property type="term" value="F:zinc ion binding"/>
    <property type="evidence" value="ECO:0007669"/>
    <property type="project" value="UniProtKB-KW"/>
</dbReference>
<dbReference type="GO" id="GO:0045893">
    <property type="term" value="P:positive regulation of DNA-templated transcription"/>
    <property type="evidence" value="ECO:0007669"/>
    <property type="project" value="TreeGrafter"/>
</dbReference>
<dbReference type="PANTHER" id="PTHR46174:SF1">
    <property type="entry name" value="CXXC-TYPE ZINC FINGER PROTEIN 1"/>
    <property type="match status" value="1"/>
</dbReference>
<sequence>MAQISKLEETSSYEGINIINYNTLLPANLSVLIDAAISETEGLKEEFSDISNENLKCVEKSDDNNINNNNNNNNNNTNNSNLFATSTSTVNNTHVPINSNFNSSTDTIDFSTIKTEISSHSNGIIDAPNSTIPSPTISTSGLTIDENKPNINHSNGTHSSSIKDIEISKLPLRKRHLVPDNFYYNVYQNVCVSPQSPTNKPLNVSNFGLNSKSSFYQFERHQQNSTKSEMIIDMEQRVPSPKSLSESTELLNSKNNSSKQSKHSIPVKNEEDVDIMGGVDDDTTSNLLNKKVKVKKEHHHHNNYHKQESSKKKPQQHHHQALKKYIDDDDDFDDKMDIEIESPPKIKTSHSSVSVTPLDLSKSNSSDDIDIDILDDDDITTTTTTTTTIPKKHHHHHHHNNHKHKEEKEENLTIHHSRENIKIEQHQKDNNNKKRPLHSISNHKPKKSKENLVKKFKTGHNNNNHHHKKEKLSDKETDSDDTSSSGNSSSSSESDSDVEERGDRLYCLCQKKYDPNQFMIACDKCDEWYHGECVNISEKDAKKIKSYLCIKCKRKEKVNQLHINTSNLNNSSLSNNNLLHSPKISPAEKKRALLSHQSSPILQSPISPTLSESSKLSPTYRSGDNITTSATTPLSLSSPSSPPVPNDSNRCKGPKCTGIAMVNSKYCSKECANNSASEFVSKNNIQKQLLNSISSGSGSSLTSSASSITTPVVPVPSADTQKLLSTSNEDIDKLKSIATKRHEVEGKLKILEKKTSDFEKLINQTKLKIESNPSLYINQHNINNNSNNNQVDNNVKIETMYNNNSITTATPISTLNSPISPSLYLNICIYPMKESTTGFCGIVQCSQHNGWEKKRKDLFAREHNFHTKTLRDLSLEEKQIHQRIARRNKITQSTPTFSSTTPNLNLTGNDTLEC</sequence>
<feature type="compositionally biased region" description="Basic residues" evidence="7">
    <location>
        <begin position="433"/>
        <end position="447"/>
    </location>
</feature>
<accession>A0A151Z3L2</accession>
<dbReference type="InterPro" id="IPR037869">
    <property type="entry name" value="Spp1/CFP1"/>
</dbReference>